<protein>
    <submittedName>
        <fullName evidence="2">Uncharacterized protein</fullName>
    </submittedName>
</protein>
<accession>A0A517YNT1</accession>
<dbReference type="EMBL" id="CP036274">
    <property type="protein sequence ID" value="QDU31883.1"/>
    <property type="molecule type" value="Genomic_DNA"/>
</dbReference>
<feature type="region of interest" description="Disordered" evidence="1">
    <location>
        <begin position="1"/>
        <end position="24"/>
    </location>
</feature>
<evidence type="ECO:0000313" key="3">
    <source>
        <dbReference type="Proteomes" id="UP000315017"/>
    </source>
</evidence>
<name>A0A517YNT1_9BACT</name>
<evidence type="ECO:0000256" key="1">
    <source>
        <dbReference type="SAM" id="MobiDB-lite"/>
    </source>
</evidence>
<sequence length="93" mass="10427">MGKKKAAKKPDVMDDRVPRKEPYTSARMTGVLERIREQATRMSALARSLDDAKIDSIVVDGHAMLIRGLNQIENFLDNASRAVREAKSSRETL</sequence>
<proteinExistence type="predicted"/>
<organism evidence="2 3">
    <name type="scientific">Anatilimnocola aggregata</name>
    <dbReference type="NCBI Taxonomy" id="2528021"/>
    <lineage>
        <taxon>Bacteria</taxon>
        <taxon>Pseudomonadati</taxon>
        <taxon>Planctomycetota</taxon>
        <taxon>Planctomycetia</taxon>
        <taxon>Pirellulales</taxon>
        <taxon>Pirellulaceae</taxon>
        <taxon>Anatilimnocola</taxon>
    </lineage>
</organism>
<dbReference type="RefSeq" id="WP_238397636.1">
    <property type="nucleotide sequence ID" value="NZ_CP036274.1"/>
</dbReference>
<gene>
    <name evidence="2" type="ORF">ETAA8_70450</name>
</gene>
<dbReference type="AlphaFoldDB" id="A0A517YNT1"/>
<dbReference type="KEGG" id="aagg:ETAA8_70450"/>
<feature type="compositionally biased region" description="Basic and acidic residues" evidence="1">
    <location>
        <begin position="8"/>
        <end position="22"/>
    </location>
</feature>
<dbReference type="Proteomes" id="UP000315017">
    <property type="component" value="Chromosome"/>
</dbReference>
<keyword evidence="3" id="KW-1185">Reference proteome</keyword>
<evidence type="ECO:0000313" key="2">
    <source>
        <dbReference type="EMBL" id="QDU31883.1"/>
    </source>
</evidence>
<reference evidence="2 3" key="1">
    <citation type="submission" date="2019-02" db="EMBL/GenBank/DDBJ databases">
        <title>Deep-cultivation of Planctomycetes and their phenomic and genomic characterization uncovers novel biology.</title>
        <authorList>
            <person name="Wiegand S."/>
            <person name="Jogler M."/>
            <person name="Boedeker C."/>
            <person name="Pinto D."/>
            <person name="Vollmers J."/>
            <person name="Rivas-Marin E."/>
            <person name="Kohn T."/>
            <person name="Peeters S.H."/>
            <person name="Heuer A."/>
            <person name="Rast P."/>
            <person name="Oberbeckmann S."/>
            <person name="Bunk B."/>
            <person name="Jeske O."/>
            <person name="Meyerdierks A."/>
            <person name="Storesund J.E."/>
            <person name="Kallscheuer N."/>
            <person name="Luecker S."/>
            <person name="Lage O.M."/>
            <person name="Pohl T."/>
            <person name="Merkel B.J."/>
            <person name="Hornburger P."/>
            <person name="Mueller R.-W."/>
            <person name="Bruemmer F."/>
            <person name="Labrenz M."/>
            <person name="Spormann A.M."/>
            <person name="Op den Camp H."/>
            <person name="Overmann J."/>
            <person name="Amann R."/>
            <person name="Jetten M.S.M."/>
            <person name="Mascher T."/>
            <person name="Medema M.H."/>
            <person name="Devos D.P."/>
            <person name="Kaster A.-K."/>
            <person name="Ovreas L."/>
            <person name="Rohde M."/>
            <person name="Galperin M.Y."/>
            <person name="Jogler C."/>
        </authorList>
    </citation>
    <scope>NUCLEOTIDE SEQUENCE [LARGE SCALE GENOMIC DNA]</scope>
    <source>
        <strain evidence="2 3">ETA_A8</strain>
    </source>
</reference>